<dbReference type="InterPro" id="IPR003715">
    <property type="entry name" value="Poly_export_N"/>
</dbReference>
<feature type="domain" description="AprE-like long alpha-helical hairpin" evidence="4">
    <location>
        <begin position="182"/>
        <end position="356"/>
    </location>
</feature>
<evidence type="ECO:0000259" key="2">
    <source>
        <dbReference type="Pfam" id="PF02563"/>
    </source>
</evidence>
<protein>
    <submittedName>
        <fullName evidence="5">Exopolysaccharide production protein ExoF</fullName>
    </submittedName>
</protein>
<sequence length="427" mass="46821">MRSKHRLLTAVAVRRTSGLHRLPGCILPALVALLVAMPGLADEYKLGIMDKLSIRVVEWQTAEGKFREWPGITGEYLVGPNGGVALPFAGELKVAGRTTADVAQEIAHNLQMRFGLSDLPEASVEILEFRPIFVAGEVHAPGKYPYDPEMTVLKAVSLAGGMRRGLDEGQRYERDFINAQGGYDVLIAEHDRLVAKRARLMSEEEGSDAIRVPEELKSNPKAAKLIQDETAIMETNRSSVGLRLKGLDELRTLYGNEIGSLEKKMDNQSHQLDLYRKELDRTAKLADQGLVTSARVLGLETTLSETQSNMLDIDAASLRAKQEMNKAALDSVDLQNEQKSKRAAEFLETQQQLDENALKTIMYKRLMNEALVNSPAASQLAGGDDSKLISYTVVRTVDGKVQEIPAGESTPLFPGDLVKVAIANGRS</sequence>
<evidence type="ECO:0000313" key="6">
    <source>
        <dbReference type="Proteomes" id="UP000543836"/>
    </source>
</evidence>
<dbReference type="InterPro" id="IPR019554">
    <property type="entry name" value="Soluble_ligand-bd"/>
</dbReference>
<dbReference type="Proteomes" id="UP000543836">
    <property type="component" value="Unassembled WGS sequence"/>
</dbReference>
<accession>A0A7W7A0H1</accession>
<evidence type="ECO:0000259" key="3">
    <source>
        <dbReference type="Pfam" id="PF10531"/>
    </source>
</evidence>
<dbReference type="EMBL" id="JACIIG010000026">
    <property type="protein sequence ID" value="MBB4571510.1"/>
    <property type="molecule type" value="Genomic_DNA"/>
</dbReference>
<dbReference type="InterPro" id="IPR058781">
    <property type="entry name" value="HH_AprE-like"/>
</dbReference>
<dbReference type="Pfam" id="PF10531">
    <property type="entry name" value="SLBB"/>
    <property type="match status" value="1"/>
</dbReference>
<evidence type="ECO:0000259" key="4">
    <source>
        <dbReference type="Pfam" id="PF25994"/>
    </source>
</evidence>
<feature type="domain" description="Soluble ligand binding" evidence="3">
    <location>
        <begin position="132"/>
        <end position="167"/>
    </location>
</feature>
<dbReference type="Pfam" id="PF25994">
    <property type="entry name" value="HH_AprE"/>
    <property type="match status" value="1"/>
</dbReference>
<dbReference type="Gene3D" id="3.10.560.10">
    <property type="entry name" value="Outer membrane lipoprotein wza domain like"/>
    <property type="match status" value="1"/>
</dbReference>
<name>A0A7W7A0H1_9HYPH</name>
<dbReference type="RefSeq" id="WP_028754994.1">
    <property type="nucleotide sequence ID" value="NZ_JACIIG010000026.1"/>
</dbReference>
<dbReference type="PANTHER" id="PTHR33619">
    <property type="entry name" value="POLYSACCHARIDE EXPORT PROTEIN GFCE-RELATED"/>
    <property type="match status" value="1"/>
</dbReference>
<dbReference type="InterPro" id="IPR049712">
    <property type="entry name" value="Poly_export"/>
</dbReference>
<comment type="caution">
    <text evidence="5">The sequence shown here is derived from an EMBL/GenBank/DDBJ whole genome shotgun (WGS) entry which is preliminary data.</text>
</comment>
<gene>
    <name evidence="5" type="ORF">GGE60_005672</name>
</gene>
<dbReference type="Pfam" id="PF02563">
    <property type="entry name" value="Poly_export"/>
    <property type="match status" value="1"/>
</dbReference>
<organism evidence="5 6">
    <name type="scientific">Rhizobium leucaenae</name>
    <dbReference type="NCBI Taxonomy" id="29450"/>
    <lineage>
        <taxon>Bacteria</taxon>
        <taxon>Pseudomonadati</taxon>
        <taxon>Pseudomonadota</taxon>
        <taxon>Alphaproteobacteria</taxon>
        <taxon>Hyphomicrobiales</taxon>
        <taxon>Rhizobiaceae</taxon>
        <taxon>Rhizobium/Agrobacterium group</taxon>
        <taxon>Rhizobium</taxon>
    </lineage>
</organism>
<dbReference type="GO" id="GO:0015159">
    <property type="term" value="F:polysaccharide transmembrane transporter activity"/>
    <property type="evidence" value="ECO:0007669"/>
    <property type="project" value="InterPro"/>
</dbReference>
<dbReference type="Gene3D" id="3.30.1950.10">
    <property type="entry name" value="wza like domain"/>
    <property type="match status" value="1"/>
</dbReference>
<evidence type="ECO:0000313" key="5">
    <source>
        <dbReference type="EMBL" id="MBB4571510.1"/>
    </source>
</evidence>
<feature type="domain" description="Polysaccharide export protein N-terminal" evidence="2">
    <location>
        <begin position="42"/>
        <end position="126"/>
    </location>
</feature>
<reference evidence="5 6" key="1">
    <citation type="submission" date="2020-08" db="EMBL/GenBank/DDBJ databases">
        <title>Genomic Encyclopedia of Type Strains, Phase IV (KMG-V): Genome sequencing to study the core and pangenomes of soil and plant-associated prokaryotes.</title>
        <authorList>
            <person name="Whitman W."/>
        </authorList>
    </citation>
    <scope>NUCLEOTIDE SEQUENCE [LARGE SCALE GENOMIC DNA]</scope>
    <source>
        <strain evidence="5 6">SEMIA 492</strain>
    </source>
</reference>
<dbReference type="AlphaFoldDB" id="A0A7W7A0H1"/>
<dbReference type="PANTHER" id="PTHR33619:SF3">
    <property type="entry name" value="POLYSACCHARIDE EXPORT PROTEIN GFCE-RELATED"/>
    <property type="match status" value="1"/>
</dbReference>
<proteinExistence type="predicted"/>
<evidence type="ECO:0000256" key="1">
    <source>
        <dbReference type="ARBA" id="ARBA00022729"/>
    </source>
</evidence>
<dbReference type="GeneID" id="32531202"/>
<keyword evidence="6" id="KW-1185">Reference proteome</keyword>
<keyword evidence="1" id="KW-0732">Signal</keyword>